<dbReference type="Proteomes" id="UP000830055">
    <property type="component" value="Chromosome"/>
</dbReference>
<proteinExistence type="predicted"/>
<dbReference type="PANTHER" id="PTHR43883">
    <property type="entry name" value="SLR0207 PROTEIN"/>
    <property type="match status" value="1"/>
</dbReference>
<sequence>MNQQHLPAYLKALMKTGQLGCPVSELQVIQTHISYVLVAGQQVYKFKKPVNFGFLDFTTLEQRGYFCRREVELNRRLCPDIYLGVFTVNRDGDDYRLNGTGEVIEYGVKMARLPEELMMGRVIAAGKLEYQHLDAIIARLVPFYAQAAGDEKIKAFGKVEAVGVNVIENFQQTESFVDGPALSRAQFDRIGAFSRTVLADSARFDQRIAAGRIRDCHGDLYSANICLDDRIHIFDCIEFNERFRYADVASDVAFLAMDLDYHGLAPMATYFLEGFARAADDPDLLQHVGFYQCYRAYVRGKIGLFTAADPAVEKTVAEACTEQAKRYFELADRYAQTGI</sequence>
<accession>A0ABN6LYP2</accession>
<dbReference type="InterPro" id="IPR052732">
    <property type="entry name" value="Cell-binding_unc_protein"/>
</dbReference>
<gene>
    <name evidence="1" type="ORF">DPPLL_01230</name>
</gene>
<organism evidence="1 2">
    <name type="scientific">Desulfofustis limnaeus</name>
    <dbReference type="NCBI Taxonomy" id="2740163"/>
    <lineage>
        <taxon>Bacteria</taxon>
        <taxon>Pseudomonadati</taxon>
        <taxon>Thermodesulfobacteriota</taxon>
        <taxon>Desulfobulbia</taxon>
        <taxon>Desulfobulbales</taxon>
        <taxon>Desulfocapsaceae</taxon>
        <taxon>Desulfofustis</taxon>
    </lineage>
</organism>
<keyword evidence="2" id="KW-1185">Reference proteome</keyword>
<protein>
    <recommendedName>
        <fullName evidence="3">Aminoglycoside phosphotransferase domain-containing protein</fullName>
    </recommendedName>
</protein>
<evidence type="ECO:0000313" key="1">
    <source>
        <dbReference type="EMBL" id="BDD85758.1"/>
    </source>
</evidence>
<dbReference type="SUPFAM" id="SSF56112">
    <property type="entry name" value="Protein kinase-like (PK-like)"/>
    <property type="match status" value="1"/>
</dbReference>
<dbReference type="RefSeq" id="WP_284152892.1">
    <property type="nucleotide sequence ID" value="NZ_AP025516.1"/>
</dbReference>
<dbReference type="PANTHER" id="PTHR43883:SF1">
    <property type="entry name" value="GLUCONOKINASE"/>
    <property type="match status" value="1"/>
</dbReference>
<evidence type="ECO:0000313" key="2">
    <source>
        <dbReference type="Proteomes" id="UP000830055"/>
    </source>
</evidence>
<name>A0ABN6LYP2_9BACT</name>
<dbReference type="InterPro" id="IPR011009">
    <property type="entry name" value="Kinase-like_dom_sf"/>
</dbReference>
<dbReference type="EMBL" id="AP025516">
    <property type="protein sequence ID" value="BDD85758.1"/>
    <property type="molecule type" value="Genomic_DNA"/>
</dbReference>
<reference evidence="1 2" key="1">
    <citation type="submission" date="2022-01" db="EMBL/GenBank/DDBJ databases">
        <title>Desulfofustis limnae sp. nov., a novel mesophilic sulfate-reducing bacterium isolated from marsh soil.</title>
        <authorList>
            <person name="Watanabe M."/>
            <person name="Takahashi A."/>
            <person name="Kojima H."/>
            <person name="Fukui M."/>
        </authorList>
    </citation>
    <scope>NUCLEOTIDE SEQUENCE [LARGE SCALE GENOMIC DNA]</scope>
    <source>
        <strain evidence="1 2">PPLL</strain>
    </source>
</reference>
<evidence type="ECO:0008006" key="3">
    <source>
        <dbReference type="Google" id="ProtNLM"/>
    </source>
</evidence>